<dbReference type="Proteomes" id="UP001150238">
    <property type="component" value="Unassembled WGS sequence"/>
</dbReference>
<reference evidence="3" key="2">
    <citation type="journal article" date="2023" name="Proc. Natl. Acad. Sci. U.S.A.">
        <title>A global phylogenomic analysis of the shiitake genus Lentinula.</title>
        <authorList>
            <person name="Sierra-Patev S."/>
            <person name="Min B."/>
            <person name="Naranjo-Ortiz M."/>
            <person name="Looney B."/>
            <person name="Konkel Z."/>
            <person name="Slot J.C."/>
            <person name="Sakamoto Y."/>
            <person name="Steenwyk J.L."/>
            <person name="Rokas A."/>
            <person name="Carro J."/>
            <person name="Camarero S."/>
            <person name="Ferreira P."/>
            <person name="Molpeceres G."/>
            <person name="Ruiz-Duenas F.J."/>
            <person name="Serrano A."/>
            <person name="Henrissat B."/>
            <person name="Drula E."/>
            <person name="Hughes K.W."/>
            <person name="Mata J.L."/>
            <person name="Ishikawa N.K."/>
            <person name="Vargas-Isla R."/>
            <person name="Ushijima S."/>
            <person name="Smith C.A."/>
            <person name="Donoghue J."/>
            <person name="Ahrendt S."/>
            <person name="Andreopoulos W."/>
            <person name="He G."/>
            <person name="LaButti K."/>
            <person name="Lipzen A."/>
            <person name="Ng V."/>
            <person name="Riley R."/>
            <person name="Sandor L."/>
            <person name="Barry K."/>
            <person name="Martinez A.T."/>
            <person name="Xiao Y."/>
            <person name="Gibbons J.G."/>
            <person name="Terashima K."/>
            <person name="Grigoriev I.V."/>
            <person name="Hibbett D."/>
        </authorList>
    </citation>
    <scope>NUCLEOTIDE SEQUENCE</scope>
    <source>
        <strain evidence="3">Sp2 HRB7682 ss15</strain>
    </source>
</reference>
<dbReference type="InterPro" id="IPR026030">
    <property type="entry name" value="Pur-cyt_permease_Fcy2/21/22"/>
</dbReference>
<reference evidence="3" key="1">
    <citation type="submission" date="2022-08" db="EMBL/GenBank/DDBJ databases">
        <authorList>
            <consortium name="DOE Joint Genome Institute"/>
            <person name="Min B."/>
            <person name="Riley R."/>
            <person name="Sierra-Patev S."/>
            <person name="Naranjo-Ortiz M."/>
            <person name="Looney B."/>
            <person name="Konkel Z."/>
            <person name="Slot J.C."/>
            <person name="Sakamoto Y."/>
            <person name="Steenwyk J.L."/>
            <person name="Rokas A."/>
            <person name="Carro J."/>
            <person name="Camarero S."/>
            <person name="Ferreira P."/>
            <person name="Molpeceres G."/>
            <person name="Ruiz-Duenas F.J."/>
            <person name="Serrano A."/>
            <person name="Henrissat B."/>
            <person name="Drula E."/>
            <person name="Hughes K.W."/>
            <person name="Mata J.L."/>
            <person name="Ishikawa N.K."/>
            <person name="Vargas-Isla R."/>
            <person name="Ushijima S."/>
            <person name="Smith C.A."/>
            <person name="Ahrendt S."/>
            <person name="Andreopoulos W."/>
            <person name="He G."/>
            <person name="Labutti K."/>
            <person name="Lipzen A."/>
            <person name="Ng V."/>
            <person name="Sandor L."/>
            <person name="Barry K."/>
            <person name="Martinez A.T."/>
            <person name="Xiao Y."/>
            <person name="Gibbons J.G."/>
            <person name="Terashima K."/>
            <person name="Hibbett D.S."/>
            <person name="Grigoriev I.V."/>
        </authorList>
    </citation>
    <scope>NUCLEOTIDE SEQUENCE</scope>
    <source>
        <strain evidence="3">Sp2 HRB7682 ss15</strain>
    </source>
</reference>
<evidence type="ECO:0000256" key="1">
    <source>
        <dbReference type="ARBA" id="ARBA00022448"/>
    </source>
</evidence>
<dbReference type="EMBL" id="JANVFS010000021">
    <property type="protein sequence ID" value="KAJ4476010.1"/>
    <property type="molecule type" value="Genomic_DNA"/>
</dbReference>
<keyword evidence="2" id="KW-0472">Membrane</keyword>
<comment type="caution">
    <text evidence="3">The sequence shown here is derived from an EMBL/GenBank/DDBJ whole genome shotgun (WGS) entry which is preliminary data.</text>
</comment>
<dbReference type="Gene3D" id="1.10.4160.10">
    <property type="entry name" value="Hydantoin permease"/>
    <property type="match status" value="1"/>
</dbReference>
<keyword evidence="2" id="KW-0812">Transmembrane</keyword>
<dbReference type="GO" id="GO:0005886">
    <property type="term" value="C:plasma membrane"/>
    <property type="evidence" value="ECO:0007669"/>
    <property type="project" value="TreeGrafter"/>
</dbReference>
<accession>A0A9W9A7X6</accession>
<name>A0A9W9A7X6_9AGAR</name>
<dbReference type="GO" id="GO:0022857">
    <property type="term" value="F:transmembrane transporter activity"/>
    <property type="evidence" value="ECO:0007669"/>
    <property type="project" value="InterPro"/>
</dbReference>
<organism evidence="3 4">
    <name type="scientific">Lentinula lateritia</name>
    <dbReference type="NCBI Taxonomy" id="40482"/>
    <lineage>
        <taxon>Eukaryota</taxon>
        <taxon>Fungi</taxon>
        <taxon>Dikarya</taxon>
        <taxon>Basidiomycota</taxon>
        <taxon>Agaricomycotina</taxon>
        <taxon>Agaricomycetes</taxon>
        <taxon>Agaricomycetidae</taxon>
        <taxon>Agaricales</taxon>
        <taxon>Marasmiineae</taxon>
        <taxon>Omphalotaceae</taxon>
        <taxon>Lentinula</taxon>
    </lineage>
</organism>
<feature type="transmembrane region" description="Helical" evidence="2">
    <location>
        <begin position="37"/>
        <end position="58"/>
    </location>
</feature>
<protein>
    <submittedName>
        <fullName evidence="3">Uncharacterized protein</fullName>
    </submittedName>
</protein>
<dbReference type="AlphaFoldDB" id="A0A9W9A7X6"/>
<dbReference type="PANTHER" id="PTHR31806">
    <property type="entry name" value="PURINE-CYTOSINE PERMEASE FCY2-RELATED"/>
    <property type="match status" value="1"/>
</dbReference>
<evidence type="ECO:0000313" key="3">
    <source>
        <dbReference type="EMBL" id="KAJ4476010.1"/>
    </source>
</evidence>
<sequence>MSTFNQKTTWADAYAESSVGGLLGAGLAEPMGGFGSFPLVIMALSIIATNIPTIYSLALTFQNINPSVQAIP</sequence>
<evidence type="ECO:0000313" key="4">
    <source>
        <dbReference type="Proteomes" id="UP001150238"/>
    </source>
</evidence>
<gene>
    <name evidence="3" type="ORF">C8J55DRAFT_562049</name>
</gene>
<dbReference type="GO" id="GO:0000329">
    <property type="term" value="C:fungal-type vacuole membrane"/>
    <property type="evidence" value="ECO:0007669"/>
    <property type="project" value="TreeGrafter"/>
</dbReference>
<keyword evidence="1" id="KW-0813">Transport</keyword>
<keyword evidence="2" id="KW-1133">Transmembrane helix</keyword>
<proteinExistence type="predicted"/>
<evidence type="ECO:0000256" key="2">
    <source>
        <dbReference type="SAM" id="Phobius"/>
    </source>
</evidence>
<dbReference type="PANTHER" id="PTHR31806:SF1">
    <property type="entry name" value="PURINE-CYTOSINE PERMEASE FCY2-RELATED"/>
    <property type="match status" value="1"/>
</dbReference>